<keyword evidence="2" id="KW-1133">Transmembrane helix</keyword>
<dbReference type="Proteomes" id="UP000246702">
    <property type="component" value="Unassembled WGS sequence"/>
</dbReference>
<sequence>MAEMIRSRSSCHHHSRSIMALLVNTISHYVASPCFLPCGVFLQCYCSRLPHLRGLRGIFQAGFYFLFHFYFSFLFYIFAWPNLLDLIKNSPVKGGPGHSTCRRHRTEQQMVPA</sequence>
<comment type="caution">
    <text evidence="3">The sequence shown here is derived from an EMBL/GenBank/DDBJ whole genome shotgun (WGS) entry which is preliminary data.</text>
</comment>
<feature type="region of interest" description="Disordered" evidence="1">
    <location>
        <begin position="93"/>
        <end position="113"/>
    </location>
</feature>
<proteinExistence type="predicted"/>
<evidence type="ECO:0000313" key="3">
    <source>
        <dbReference type="EMBL" id="PWY95690.1"/>
    </source>
</evidence>
<reference evidence="3 4" key="1">
    <citation type="submission" date="2016-12" db="EMBL/GenBank/DDBJ databases">
        <title>The genomes of Aspergillus section Nigri reveals drivers in fungal speciation.</title>
        <authorList>
            <consortium name="DOE Joint Genome Institute"/>
            <person name="Vesth T.C."/>
            <person name="Nybo J."/>
            <person name="Theobald S."/>
            <person name="Brandl J."/>
            <person name="Frisvad J.C."/>
            <person name="Nielsen K.F."/>
            <person name="Lyhne E.K."/>
            <person name="Kogle M.E."/>
            <person name="Kuo A."/>
            <person name="Riley R."/>
            <person name="Clum A."/>
            <person name="Nolan M."/>
            <person name="Lipzen A."/>
            <person name="Salamov A."/>
            <person name="Henrissat B."/>
            <person name="Wiebenga A."/>
            <person name="De Vries R.P."/>
            <person name="Grigoriev I.V."/>
            <person name="Mortensen U.H."/>
            <person name="Andersen M.R."/>
            <person name="Baker S.E."/>
        </authorList>
    </citation>
    <scope>NUCLEOTIDE SEQUENCE [LARGE SCALE GENOMIC DNA]</scope>
    <source>
        <strain evidence="3 4">CBS 115572</strain>
    </source>
</reference>
<feature type="transmembrane region" description="Helical" evidence="2">
    <location>
        <begin position="21"/>
        <end position="42"/>
    </location>
</feature>
<feature type="transmembrane region" description="Helical" evidence="2">
    <location>
        <begin position="62"/>
        <end position="83"/>
    </location>
</feature>
<dbReference type="GeneID" id="37107811"/>
<dbReference type="AlphaFoldDB" id="A0A317XFW5"/>
<keyword evidence="4" id="KW-1185">Reference proteome</keyword>
<keyword evidence="2" id="KW-0812">Transmembrane</keyword>
<evidence type="ECO:0000313" key="4">
    <source>
        <dbReference type="Proteomes" id="UP000246702"/>
    </source>
</evidence>
<evidence type="ECO:0000256" key="2">
    <source>
        <dbReference type="SAM" id="Phobius"/>
    </source>
</evidence>
<keyword evidence="2" id="KW-0472">Membrane</keyword>
<protein>
    <submittedName>
        <fullName evidence="3">Uncharacterized protein</fullName>
    </submittedName>
</protein>
<gene>
    <name evidence="3" type="ORF">BO94DRAFT_133673</name>
</gene>
<organism evidence="3 4">
    <name type="scientific">Aspergillus sclerotioniger CBS 115572</name>
    <dbReference type="NCBI Taxonomy" id="1450535"/>
    <lineage>
        <taxon>Eukaryota</taxon>
        <taxon>Fungi</taxon>
        <taxon>Dikarya</taxon>
        <taxon>Ascomycota</taxon>
        <taxon>Pezizomycotina</taxon>
        <taxon>Eurotiomycetes</taxon>
        <taxon>Eurotiomycetidae</taxon>
        <taxon>Eurotiales</taxon>
        <taxon>Aspergillaceae</taxon>
        <taxon>Aspergillus</taxon>
        <taxon>Aspergillus subgen. Circumdati</taxon>
    </lineage>
</organism>
<evidence type="ECO:0000256" key="1">
    <source>
        <dbReference type="SAM" id="MobiDB-lite"/>
    </source>
</evidence>
<accession>A0A317XFW5</accession>
<dbReference type="RefSeq" id="XP_025472451.1">
    <property type="nucleotide sequence ID" value="XM_025605668.1"/>
</dbReference>
<name>A0A317XFW5_9EURO</name>
<dbReference type="EMBL" id="MSFK01000002">
    <property type="protein sequence ID" value="PWY95690.1"/>
    <property type="molecule type" value="Genomic_DNA"/>
</dbReference>